<dbReference type="InterPro" id="IPR027469">
    <property type="entry name" value="Cation_efflux_TMD_sf"/>
</dbReference>
<dbReference type="FunFam" id="3.30.70.1350:FF:000002">
    <property type="entry name" value="Ferrous-iron efflux pump FieF"/>
    <property type="match status" value="1"/>
</dbReference>
<evidence type="ECO:0000256" key="8">
    <source>
        <dbReference type="ARBA" id="ARBA00022989"/>
    </source>
</evidence>
<evidence type="ECO:0000256" key="15">
    <source>
        <dbReference type="SAM" id="Phobius"/>
    </source>
</evidence>
<dbReference type="InterPro" id="IPR050291">
    <property type="entry name" value="CDF_Transporter"/>
</dbReference>
<dbReference type="Pfam" id="PF16916">
    <property type="entry name" value="ZT_dimer"/>
    <property type="match status" value="1"/>
</dbReference>
<comment type="catalytic activity">
    <reaction evidence="10">
        <text>Fe(2+)(in) + H(+)(out) = Fe(2+)(out) + H(+)(in)</text>
        <dbReference type="Rhea" id="RHEA:29439"/>
        <dbReference type="ChEBI" id="CHEBI:15378"/>
        <dbReference type="ChEBI" id="CHEBI:29033"/>
    </reaction>
</comment>
<dbReference type="Gene3D" id="3.30.70.1350">
    <property type="entry name" value="Cation efflux protein, cytoplasmic domain"/>
    <property type="match status" value="1"/>
</dbReference>
<dbReference type="Proteomes" id="UP000247838">
    <property type="component" value="Unassembled WGS sequence"/>
</dbReference>
<evidence type="ECO:0000256" key="3">
    <source>
        <dbReference type="ARBA" id="ARBA00022448"/>
    </source>
</evidence>
<dbReference type="InterPro" id="IPR002524">
    <property type="entry name" value="Cation_efflux"/>
</dbReference>
<evidence type="ECO:0000256" key="9">
    <source>
        <dbReference type="ARBA" id="ARBA00023136"/>
    </source>
</evidence>
<evidence type="ECO:0000313" key="18">
    <source>
        <dbReference type="EMBL" id="PXY96926.1"/>
    </source>
</evidence>
<dbReference type="NCBIfam" id="TIGR01297">
    <property type="entry name" value="CDF"/>
    <property type="match status" value="1"/>
</dbReference>
<keyword evidence="6 15" id="KW-0812">Transmembrane</keyword>
<evidence type="ECO:0000259" key="16">
    <source>
        <dbReference type="Pfam" id="PF01545"/>
    </source>
</evidence>
<dbReference type="GO" id="GO:0006882">
    <property type="term" value="P:intracellular zinc ion homeostasis"/>
    <property type="evidence" value="ECO:0007669"/>
    <property type="project" value="TreeGrafter"/>
</dbReference>
<proteinExistence type="inferred from homology"/>
<evidence type="ECO:0000256" key="12">
    <source>
        <dbReference type="ARBA" id="ARBA00050984"/>
    </source>
</evidence>
<dbReference type="GO" id="GO:0015093">
    <property type="term" value="F:ferrous iron transmembrane transporter activity"/>
    <property type="evidence" value="ECO:0007669"/>
    <property type="project" value="TreeGrafter"/>
</dbReference>
<feature type="transmembrane region" description="Helical" evidence="15">
    <location>
        <begin position="12"/>
        <end position="33"/>
    </location>
</feature>
<dbReference type="PANTHER" id="PTHR43840:SF41">
    <property type="entry name" value="CATION-EFFLUX PUMP FIEF"/>
    <property type="match status" value="1"/>
</dbReference>
<dbReference type="InterPro" id="IPR027470">
    <property type="entry name" value="Cation_efflux_CTD"/>
</dbReference>
<comment type="subcellular location">
    <subcellularLocation>
        <location evidence="1">Cell membrane</location>
        <topology evidence="1">Multi-pass membrane protein</topology>
    </subcellularLocation>
</comment>
<keyword evidence="3" id="KW-0813">Transport</keyword>
<comment type="similarity">
    <text evidence="2">Belongs to the cation diffusion facilitator (CDF) transporter (TC 2.A.4) family. FieF subfamily.</text>
</comment>
<dbReference type="AlphaFoldDB" id="A0A318MUK8"/>
<dbReference type="InterPro" id="IPR036837">
    <property type="entry name" value="Cation_efflux_CTD_sf"/>
</dbReference>
<dbReference type="InterPro" id="IPR058533">
    <property type="entry name" value="Cation_efflux_TM"/>
</dbReference>
<feature type="transmembrane region" description="Helical" evidence="15">
    <location>
        <begin position="154"/>
        <end position="175"/>
    </location>
</feature>
<feature type="transmembrane region" description="Helical" evidence="15">
    <location>
        <begin position="81"/>
        <end position="99"/>
    </location>
</feature>
<accession>A0A318MUK8</accession>
<dbReference type="RefSeq" id="WP_110442769.1">
    <property type="nucleotide sequence ID" value="NZ_QGLM01000001.1"/>
</dbReference>
<dbReference type="SUPFAM" id="SSF160240">
    <property type="entry name" value="Cation efflux protein cytoplasmic domain-like"/>
    <property type="match status" value="1"/>
</dbReference>
<name>A0A318MUK8_FRIPE</name>
<evidence type="ECO:0000256" key="14">
    <source>
        <dbReference type="ARBA" id="ARBA00072262"/>
    </source>
</evidence>
<dbReference type="Pfam" id="PF01545">
    <property type="entry name" value="Cation_efflux"/>
    <property type="match status" value="1"/>
</dbReference>
<evidence type="ECO:0000256" key="1">
    <source>
        <dbReference type="ARBA" id="ARBA00004651"/>
    </source>
</evidence>
<feature type="transmembrane region" description="Helical" evidence="15">
    <location>
        <begin position="111"/>
        <end position="134"/>
    </location>
</feature>
<dbReference type="Gene3D" id="1.20.1510.10">
    <property type="entry name" value="Cation efflux protein transmembrane domain"/>
    <property type="match status" value="1"/>
</dbReference>
<feature type="transmembrane region" description="Helical" evidence="15">
    <location>
        <begin position="39"/>
        <end position="60"/>
    </location>
</feature>
<keyword evidence="4" id="KW-1003">Cell membrane</keyword>
<evidence type="ECO:0000256" key="6">
    <source>
        <dbReference type="ARBA" id="ARBA00022692"/>
    </source>
</evidence>
<keyword evidence="7" id="KW-0406">Ion transport</keyword>
<dbReference type="EMBL" id="QGLM01000001">
    <property type="protein sequence ID" value="PXY96926.1"/>
    <property type="molecule type" value="Genomic_DNA"/>
</dbReference>
<comment type="catalytic activity">
    <reaction evidence="11">
        <text>Zn(2+)(in) + H(+)(out) = Zn(2+)(out) + H(+)(in)</text>
        <dbReference type="Rhea" id="RHEA:28839"/>
        <dbReference type="ChEBI" id="CHEBI:15378"/>
        <dbReference type="ChEBI" id="CHEBI:29105"/>
    </reaction>
</comment>
<keyword evidence="8 15" id="KW-1133">Transmembrane helix</keyword>
<dbReference type="FunFam" id="1.20.1510.10:FF:000001">
    <property type="entry name" value="Ferrous-iron efflux pump FieF"/>
    <property type="match status" value="1"/>
</dbReference>
<evidence type="ECO:0000256" key="10">
    <source>
        <dbReference type="ARBA" id="ARBA00035584"/>
    </source>
</evidence>
<evidence type="ECO:0000259" key="17">
    <source>
        <dbReference type="Pfam" id="PF16916"/>
    </source>
</evidence>
<evidence type="ECO:0000256" key="2">
    <source>
        <dbReference type="ARBA" id="ARBA00010212"/>
    </source>
</evidence>
<feature type="transmembrane region" description="Helical" evidence="15">
    <location>
        <begin position="181"/>
        <end position="202"/>
    </location>
</feature>
<sequence>MNLIYDRLVKRSTTFSICFALLLIAIKFVSWWITDSYSLLVSLFDSSMDFLASGLNFILIRYALKPPDDDHLFGHGKAESLAALAQSAFIIGSVIFLLFNSIKLVIHPTPVNYPIVGIIISSISTVLTFALVSYQRHVIKLTGSNAIKADMLHYSADLLMNIAVIIALSLSWIGIVYADGVLALLIGGYIFFHAIKIMFVALHDLLDKALPESDNQKIHELAMSFSDIHGVHDIKTRRSGPITFVQLHIELDDNMPLVKAHAIADKLEKMVANQFSPAEVIVHQDPISVVATEKVGLQKFK</sequence>
<keyword evidence="5" id="KW-0408">Iron</keyword>
<dbReference type="GO" id="GO:0015086">
    <property type="term" value="F:cadmium ion transmembrane transporter activity"/>
    <property type="evidence" value="ECO:0007669"/>
    <property type="project" value="TreeGrafter"/>
</dbReference>
<comment type="caution">
    <text evidence="18">The sequence shown here is derived from an EMBL/GenBank/DDBJ whole genome shotgun (WGS) entry which is preliminary data.</text>
</comment>
<comment type="subunit">
    <text evidence="13">Homodimer. The subunits are held together in a parallel orientation through zinc binding at the interface of the cytoplasmic domains.</text>
</comment>
<reference evidence="18 19" key="1">
    <citation type="submission" date="2018-05" db="EMBL/GenBank/DDBJ databases">
        <title>Reference genomes for bee gut microbiota database.</title>
        <authorList>
            <person name="Ellegaard K.M."/>
        </authorList>
    </citation>
    <scope>NUCLEOTIDE SEQUENCE [LARGE SCALE GENOMIC DNA]</scope>
    <source>
        <strain evidence="18 19">ESL0167</strain>
    </source>
</reference>
<protein>
    <recommendedName>
        <fullName evidence="14">Cation-efflux pump FieF</fullName>
    </recommendedName>
</protein>
<keyword evidence="7" id="KW-0862">Zinc</keyword>
<gene>
    <name evidence="18" type="primary">fieF</name>
    <name evidence="18" type="synonym">yiiP</name>
    <name evidence="18" type="ORF">DKK76_00290</name>
</gene>
<organism evidence="18 19">
    <name type="scientific">Frischella perrara</name>
    <dbReference type="NCBI Taxonomy" id="1267021"/>
    <lineage>
        <taxon>Bacteria</taxon>
        <taxon>Pseudomonadati</taxon>
        <taxon>Pseudomonadota</taxon>
        <taxon>Gammaproteobacteria</taxon>
        <taxon>Orbales</taxon>
        <taxon>Orbaceae</taxon>
        <taxon>Frischella</taxon>
    </lineage>
</organism>
<evidence type="ECO:0000256" key="13">
    <source>
        <dbReference type="ARBA" id="ARBA00062926"/>
    </source>
</evidence>
<dbReference type="PANTHER" id="PTHR43840">
    <property type="entry name" value="MITOCHONDRIAL METAL TRANSPORTER 1-RELATED"/>
    <property type="match status" value="1"/>
</dbReference>
<dbReference type="GO" id="GO:0005886">
    <property type="term" value="C:plasma membrane"/>
    <property type="evidence" value="ECO:0007669"/>
    <property type="project" value="UniProtKB-SubCell"/>
</dbReference>
<keyword evidence="9 15" id="KW-0472">Membrane</keyword>
<feature type="domain" description="Cation efflux protein cytoplasmic" evidence="17">
    <location>
        <begin position="210"/>
        <end position="286"/>
    </location>
</feature>
<evidence type="ECO:0000313" key="19">
    <source>
        <dbReference type="Proteomes" id="UP000247838"/>
    </source>
</evidence>
<keyword evidence="7" id="KW-0864">Zinc transport</keyword>
<evidence type="ECO:0000256" key="4">
    <source>
        <dbReference type="ARBA" id="ARBA00022475"/>
    </source>
</evidence>
<feature type="domain" description="Cation efflux protein transmembrane" evidence="16">
    <location>
        <begin position="15"/>
        <end position="206"/>
    </location>
</feature>
<keyword evidence="5" id="KW-0410">Iron transport</keyword>
<dbReference type="SUPFAM" id="SSF161111">
    <property type="entry name" value="Cation efflux protein transmembrane domain-like"/>
    <property type="match status" value="1"/>
</dbReference>
<comment type="catalytic activity">
    <reaction evidence="12">
        <text>Cd(2+)(in) + H(+)(out) = Cd(2+)(out) + H(+)(in)</text>
        <dbReference type="Rhea" id="RHEA:28739"/>
        <dbReference type="ChEBI" id="CHEBI:15378"/>
        <dbReference type="ChEBI" id="CHEBI:48775"/>
    </reaction>
</comment>
<evidence type="ECO:0000256" key="7">
    <source>
        <dbReference type="ARBA" id="ARBA00022906"/>
    </source>
</evidence>
<evidence type="ECO:0000256" key="11">
    <source>
        <dbReference type="ARBA" id="ARBA00047695"/>
    </source>
</evidence>
<evidence type="ECO:0000256" key="5">
    <source>
        <dbReference type="ARBA" id="ARBA00022496"/>
    </source>
</evidence>
<dbReference type="GO" id="GO:0015341">
    <property type="term" value="F:zinc efflux antiporter activity"/>
    <property type="evidence" value="ECO:0007669"/>
    <property type="project" value="TreeGrafter"/>
</dbReference>